<gene>
    <name evidence="2" type="ORF">GCM10023184_47340</name>
</gene>
<dbReference type="PROSITE" id="PS51257">
    <property type="entry name" value="PROKAR_LIPOPROTEIN"/>
    <property type="match status" value="1"/>
</dbReference>
<feature type="transmembrane region" description="Helical" evidence="1">
    <location>
        <begin position="44"/>
        <end position="63"/>
    </location>
</feature>
<keyword evidence="1" id="KW-0812">Transmembrane</keyword>
<evidence type="ECO:0000313" key="2">
    <source>
        <dbReference type="EMBL" id="GAA4345407.1"/>
    </source>
</evidence>
<organism evidence="2 3">
    <name type="scientific">Flaviaesturariibacter amylovorans</name>
    <dbReference type="NCBI Taxonomy" id="1084520"/>
    <lineage>
        <taxon>Bacteria</taxon>
        <taxon>Pseudomonadati</taxon>
        <taxon>Bacteroidota</taxon>
        <taxon>Chitinophagia</taxon>
        <taxon>Chitinophagales</taxon>
        <taxon>Chitinophagaceae</taxon>
        <taxon>Flaviaestuariibacter</taxon>
    </lineage>
</organism>
<comment type="caution">
    <text evidence="2">The sequence shown here is derived from an EMBL/GenBank/DDBJ whole genome shotgun (WGS) entry which is preliminary data.</text>
</comment>
<feature type="transmembrane region" description="Helical" evidence="1">
    <location>
        <begin position="12"/>
        <end position="38"/>
    </location>
</feature>
<evidence type="ECO:0000313" key="3">
    <source>
        <dbReference type="Proteomes" id="UP001501725"/>
    </source>
</evidence>
<dbReference type="RefSeq" id="WP_345258555.1">
    <property type="nucleotide sequence ID" value="NZ_BAABGY010000026.1"/>
</dbReference>
<sequence length="108" mass="12376">MPASRHLHPRKTLRLLATFYGSYAPASLLLTAACVVLFRQHGISIFGTLFWLKLATLGVLYHFTNQRKAKQYFYYRNLGLSKGLLWGATLTFDFLLFLTAIILSYRLS</sequence>
<proteinExistence type="predicted"/>
<feature type="transmembrane region" description="Helical" evidence="1">
    <location>
        <begin position="84"/>
        <end position="105"/>
    </location>
</feature>
<keyword evidence="1" id="KW-1133">Transmembrane helix</keyword>
<dbReference type="EMBL" id="BAABGY010000026">
    <property type="protein sequence ID" value="GAA4345407.1"/>
    <property type="molecule type" value="Genomic_DNA"/>
</dbReference>
<evidence type="ECO:0000256" key="1">
    <source>
        <dbReference type="SAM" id="Phobius"/>
    </source>
</evidence>
<dbReference type="Proteomes" id="UP001501725">
    <property type="component" value="Unassembled WGS sequence"/>
</dbReference>
<keyword evidence="3" id="KW-1185">Reference proteome</keyword>
<accession>A0ABP8HVN6</accession>
<name>A0ABP8HVN6_9BACT</name>
<keyword evidence="1" id="KW-0472">Membrane</keyword>
<protein>
    <submittedName>
        <fullName evidence="2">Uncharacterized protein</fullName>
    </submittedName>
</protein>
<reference evidence="3" key="1">
    <citation type="journal article" date="2019" name="Int. J. Syst. Evol. Microbiol.">
        <title>The Global Catalogue of Microorganisms (GCM) 10K type strain sequencing project: providing services to taxonomists for standard genome sequencing and annotation.</title>
        <authorList>
            <consortium name="The Broad Institute Genomics Platform"/>
            <consortium name="The Broad Institute Genome Sequencing Center for Infectious Disease"/>
            <person name="Wu L."/>
            <person name="Ma J."/>
        </authorList>
    </citation>
    <scope>NUCLEOTIDE SEQUENCE [LARGE SCALE GENOMIC DNA]</scope>
    <source>
        <strain evidence="3">JCM 17919</strain>
    </source>
</reference>